<organism evidence="1 2">
    <name type="scientific">Desulfonatronospira thiodismutans ASO3-1</name>
    <dbReference type="NCBI Taxonomy" id="555779"/>
    <lineage>
        <taxon>Bacteria</taxon>
        <taxon>Pseudomonadati</taxon>
        <taxon>Thermodesulfobacteriota</taxon>
        <taxon>Desulfovibrionia</taxon>
        <taxon>Desulfovibrionales</taxon>
        <taxon>Desulfonatronovibrionaceae</taxon>
        <taxon>Desulfonatronospira</taxon>
    </lineage>
</organism>
<dbReference type="InterPro" id="IPR011009">
    <property type="entry name" value="Kinase-like_dom_sf"/>
</dbReference>
<name>D6STK7_9BACT</name>
<accession>D6STK7</accession>
<dbReference type="AlphaFoldDB" id="D6STK7"/>
<keyword evidence="2" id="KW-1185">Reference proteome</keyword>
<dbReference type="EMBL" id="ACJN02000003">
    <property type="protein sequence ID" value="EFI34023.1"/>
    <property type="molecule type" value="Genomic_DNA"/>
</dbReference>
<reference evidence="1" key="1">
    <citation type="submission" date="2010-05" db="EMBL/GenBank/DDBJ databases">
        <title>The draft genome of Desulfonatronospira thiodismutans ASO3-1.</title>
        <authorList>
            <consortium name="US DOE Joint Genome Institute (JGI-PGF)"/>
            <person name="Lucas S."/>
            <person name="Copeland A."/>
            <person name="Lapidus A."/>
            <person name="Cheng J.-F."/>
            <person name="Bruce D."/>
            <person name="Goodwin L."/>
            <person name="Pitluck S."/>
            <person name="Chertkov O."/>
            <person name="Brettin T."/>
            <person name="Detter J.C."/>
            <person name="Han C."/>
            <person name="Land M.L."/>
            <person name="Hauser L."/>
            <person name="Kyrpides N."/>
            <person name="Mikhailova N."/>
            <person name="Muyzer G."/>
            <person name="Woyke T."/>
        </authorList>
    </citation>
    <scope>NUCLEOTIDE SEQUENCE [LARGE SCALE GENOMIC DNA]</scope>
    <source>
        <strain evidence="1">ASO3-1</strain>
    </source>
</reference>
<gene>
    <name evidence="1" type="ORF">Dthio_PD1362</name>
</gene>
<dbReference type="eggNOG" id="ENOG502ZE0C">
    <property type="taxonomic scope" value="Bacteria"/>
</dbReference>
<dbReference type="RefSeq" id="WP_008871372.1">
    <property type="nucleotide sequence ID" value="NZ_ACJN02000003.1"/>
</dbReference>
<dbReference type="Proteomes" id="UP000005496">
    <property type="component" value="Unassembled WGS sequence"/>
</dbReference>
<sequence length="277" mass="31615">MGLRTCLIGLLKKKSIQALYNSSMVIADTEFTCLRPLGQETRPGLTKAGRLSFCAMLEGRKVKIYETHSQRQTNLRQKIQNTVFGKSFLPGIIASEGTYVVEEWIHGTSALTSKAGIKKTVETMIQVLLQDPKLINLAQEQAMSFCYLQNYLYPRVAKWSILSPVKDFTKEWQKRFDELRPHLPIRISHPDLSPANIICQEASDRKVIIDNELLGSGFGWILDWHNSLLKEQKSVSLELIQQHVPEDFLEKTWRLRLLGSALDREDYTQALKIAKGK</sequence>
<proteinExistence type="predicted"/>
<evidence type="ECO:0000313" key="1">
    <source>
        <dbReference type="EMBL" id="EFI34023.1"/>
    </source>
</evidence>
<evidence type="ECO:0008006" key="3">
    <source>
        <dbReference type="Google" id="ProtNLM"/>
    </source>
</evidence>
<dbReference type="SUPFAM" id="SSF56112">
    <property type="entry name" value="Protein kinase-like (PK-like)"/>
    <property type="match status" value="1"/>
</dbReference>
<dbReference type="OrthoDB" id="7107847at2"/>
<evidence type="ECO:0000313" key="2">
    <source>
        <dbReference type="Proteomes" id="UP000005496"/>
    </source>
</evidence>
<protein>
    <recommendedName>
        <fullName evidence="3">Aminoglycoside phosphotransferase</fullName>
    </recommendedName>
</protein>
<comment type="caution">
    <text evidence="1">The sequence shown here is derived from an EMBL/GenBank/DDBJ whole genome shotgun (WGS) entry which is preliminary data.</text>
</comment>